<dbReference type="SMART" id="SM00674">
    <property type="entry name" value="CENPB"/>
    <property type="match status" value="1"/>
</dbReference>
<dbReference type="AlphaFoldDB" id="A0A6G0SXA3"/>
<evidence type="ECO:0000313" key="7">
    <source>
        <dbReference type="EMBL" id="KAE9522321.1"/>
    </source>
</evidence>
<dbReference type="Gene3D" id="1.10.10.60">
    <property type="entry name" value="Homeodomain-like"/>
    <property type="match status" value="2"/>
</dbReference>
<feature type="domain" description="HTH CENPB-type" evidence="6">
    <location>
        <begin position="59"/>
        <end position="130"/>
    </location>
</feature>
<dbReference type="PANTHER" id="PTHR19303">
    <property type="entry name" value="TRANSPOSON"/>
    <property type="match status" value="1"/>
</dbReference>
<name>A0A6G0SXA3_APHGL</name>
<protein>
    <recommendedName>
        <fullName evidence="9">HTH CENPB-type domain-containing protein</fullName>
    </recommendedName>
</protein>
<reference evidence="7 8" key="1">
    <citation type="submission" date="2019-08" db="EMBL/GenBank/DDBJ databases">
        <title>The genome of the soybean aphid Biotype 1, its phylome, world population structure and adaptation to the North American continent.</title>
        <authorList>
            <person name="Giordano R."/>
            <person name="Donthu R.K."/>
            <person name="Hernandez A.G."/>
            <person name="Wright C.L."/>
            <person name="Zimin A.V."/>
        </authorList>
    </citation>
    <scope>NUCLEOTIDE SEQUENCE [LARGE SCALE GENOMIC DNA]</scope>
    <source>
        <tissue evidence="7">Whole aphids</tissue>
    </source>
</reference>
<dbReference type="GO" id="GO:0003677">
    <property type="term" value="F:DNA binding"/>
    <property type="evidence" value="ECO:0007669"/>
    <property type="project" value="UniProtKB-UniRule"/>
</dbReference>
<organism evidence="7 8">
    <name type="scientific">Aphis glycines</name>
    <name type="common">Soybean aphid</name>
    <dbReference type="NCBI Taxonomy" id="307491"/>
    <lineage>
        <taxon>Eukaryota</taxon>
        <taxon>Metazoa</taxon>
        <taxon>Ecdysozoa</taxon>
        <taxon>Arthropoda</taxon>
        <taxon>Hexapoda</taxon>
        <taxon>Insecta</taxon>
        <taxon>Pterygota</taxon>
        <taxon>Neoptera</taxon>
        <taxon>Paraneoptera</taxon>
        <taxon>Hemiptera</taxon>
        <taxon>Sternorrhyncha</taxon>
        <taxon>Aphidomorpha</taxon>
        <taxon>Aphidoidea</taxon>
        <taxon>Aphididae</taxon>
        <taxon>Aphidini</taxon>
        <taxon>Aphis</taxon>
        <taxon>Aphis</taxon>
    </lineage>
</organism>
<evidence type="ECO:0000313" key="8">
    <source>
        <dbReference type="Proteomes" id="UP000475862"/>
    </source>
</evidence>
<dbReference type="InterPro" id="IPR050863">
    <property type="entry name" value="CenT-Element_Derived"/>
</dbReference>
<dbReference type="PROSITE" id="PS50960">
    <property type="entry name" value="HTH_PSQ"/>
    <property type="match status" value="1"/>
</dbReference>
<evidence type="ECO:0000256" key="4">
    <source>
        <dbReference type="PROSITE-ProRule" id="PRU00320"/>
    </source>
</evidence>
<accession>A0A6G0SXA3</accession>
<evidence type="ECO:0000259" key="5">
    <source>
        <dbReference type="PROSITE" id="PS50960"/>
    </source>
</evidence>
<dbReference type="Gene3D" id="3.30.420.10">
    <property type="entry name" value="Ribonuclease H-like superfamily/Ribonuclease H"/>
    <property type="match status" value="1"/>
</dbReference>
<dbReference type="PANTHER" id="PTHR19303:SF73">
    <property type="entry name" value="PROTEIN PDC2"/>
    <property type="match status" value="1"/>
</dbReference>
<dbReference type="OrthoDB" id="6613864at2759"/>
<dbReference type="PROSITE" id="PS51253">
    <property type="entry name" value="HTH_CENPB"/>
    <property type="match status" value="1"/>
</dbReference>
<evidence type="ECO:0000259" key="6">
    <source>
        <dbReference type="PROSITE" id="PS51253"/>
    </source>
</evidence>
<proteinExistence type="predicted"/>
<keyword evidence="2 4" id="KW-0238">DNA-binding</keyword>
<evidence type="ECO:0000256" key="3">
    <source>
        <dbReference type="ARBA" id="ARBA00023242"/>
    </source>
</evidence>
<evidence type="ECO:0000256" key="1">
    <source>
        <dbReference type="ARBA" id="ARBA00004123"/>
    </source>
</evidence>
<feature type="DNA-binding region" description="H-T-H motif" evidence="4">
    <location>
        <begin position="25"/>
        <end position="45"/>
    </location>
</feature>
<feature type="domain" description="HTH psq-type" evidence="5">
    <location>
        <begin position="1"/>
        <end position="49"/>
    </location>
</feature>
<comment type="subcellular location">
    <subcellularLocation>
        <location evidence="1 4">Nucleus</location>
    </subcellularLocation>
</comment>
<dbReference type="InterPro" id="IPR007889">
    <property type="entry name" value="HTH_Psq"/>
</dbReference>
<dbReference type="SUPFAM" id="SSF46689">
    <property type="entry name" value="Homeodomain-like"/>
    <property type="match status" value="2"/>
</dbReference>
<evidence type="ECO:0008006" key="9">
    <source>
        <dbReference type="Google" id="ProtNLM"/>
    </source>
</evidence>
<feature type="non-terminal residue" evidence="7">
    <location>
        <position position="395"/>
    </location>
</feature>
<keyword evidence="8" id="KW-1185">Reference proteome</keyword>
<sequence length="395" mass="44978">MSKRKQFTLEEKANVIFRLKKGEKNSDIANELGVGHSTISNIWKVRDKIEQEFQNEKLSVKKLRNCTHTDLDNVLLRWFKNQRNLCIPINGPILQQKANELAEGLGKHNFNCSTGWIQRFRARHNIMFSTINGESNSVNTEITQNWLEKVWPKLRKGYKNDQIYNADETGLFYRMLPNRTLKFKGEKCSGAWEKVSEITIRNCFRHAGFNNAIPQQTVQGEQEEDISFPNINEYGNFDNDVLTSEPLSDQEIISSLINQPEEPEEDDNSEEADTPDGDLSINAVFNAAKMLANYMALNNALSPTDWGKRKDCCNAILTVEPPNGIMWSSDEAHFHISGTVNKQNFCYWAAENPLKIHQRPLHSPKVTVWCALSSVGIVGPYFFEEGSVTVTVTSN</sequence>
<evidence type="ECO:0000256" key="2">
    <source>
        <dbReference type="ARBA" id="ARBA00023125"/>
    </source>
</evidence>
<dbReference type="EMBL" id="VYZN01001367">
    <property type="protein sequence ID" value="KAE9522321.1"/>
    <property type="molecule type" value="Genomic_DNA"/>
</dbReference>
<keyword evidence="3 4" id="KW-0539">Nucleus</keyword>
<comment type="caution">
    <text evidence="7">The sequence shown here is derived from an EMBL/GenBank/DDBJ whole genome shotgun (WGS) entry which is preliminary data.</text>
</comment>
<dbReference type="Pfam" id="PF04218">
    <property type="entry name" value="CENP-B_N"/>
    <property type="match status" value="1"/>
</dbReference>
<dbReference type="InterPro" id="IPR006600">
    <property type="entry name" value="HTH_CenpB_DNA-bd_dom"/>
</dbReference>
<dbReference type="InterPro" id="IPR036397">
    <property type="entry name" value="RNaseH_sf"/>
</dbReference>
<dbReference type="Pfam" id="PF03221">
    <property type="entry name" value="HTH_Tnp_Tc5"/>
    <property type="match status" value="1"/>
</dbReference>
<dbReference type="Proteomes" id="UP000475862">
    <property type="component" value="Unassembled WGS sequence"/>
</dbReference>
<gene>
    <name evidence="7" type="ORF">AGLY_017267</name>
</gene>
<dbReference type="GO" id="GO:0005634">
    <property type="term" value="C:nucleus"/>
    <property type="evidence" value="ECO:0007669"/>
    <property type="project" value="UniProtKB-SubCell"/>
</dbReference>
<dbReference type="InterPro" id="IPR009057">
    <property type="entry name" value="Homeodomain-like_sf"/>
</dbReference>